<dbReference type="AlphaFoldDB" id="A0A6I5ZV14"/>
<dbReference type="Proteomes" id="UP000425916">
    <property type="component" value="Chromosome"/>
</dbReference>
<dbReference type="GO" id="GO:0051539">
    <property type="term" value="F:4 iron, 4 sulfur cluster binding"/>
    <property type="evidence" value="ECO:0007669"/>
    <property type="project" value="UniProtKB-KW"/>
</dbReference>
<dbReference type="InterPro" id="IPR017900">
    <property type="entry name" value="4Fe4S_Fe_S_CS"/>
</dbReference>
<dbReference type="PROSITE" id="PS00198">
    <property type="entry name" value="4FE4S_FER_1"/>
    <property type="match status" value="1"/>
</dbReference>
<feature type="domain" description="4Fe-4S ferredoxin-type" evidence="5">
    <location>
        <begin position="12"/>
        <end position="41"/>
    </location>
</feature>
<dbReference type="CDD" id="cd10551">
    <property type="entry name" value="PsrB"/>
    <property type="match status" value="1"/>
</dbReference>
<accession>A0A6I5ZV14</accession>
<evidence type="ECO:0000256" key="1">
    <source>
        <dbReference type="ARBA" id="ARBA00022485"/>
    </source>
</evidence>
<dbReference type="PROSITE" id="PS51379">
    <property type="entry name" value="4FE4S_FER_2"/>
    <property type="match status" value="3"/>
</dbReference>
<evidence type="ECO:0000256" key="3">
    <source>
        <dbReference type="ARBA" id="ARBA00023004"/>
    </source>
</evidence>
<name>A0A6I5ZV14_9FIRM</name>
<keyword evidence="4" id="KW-0411">Iron-sulfur</keyword>
<protein>
    <submittedName>
        <fullName evidence="6">Menaquinone reductase, iron-sulfur cluster-binding subunit</fullName>
        <ecNumber evidence="6">1.97.-.-</ecNumber>
    </submittedName>
</protein>
<dbReference type="PANTHER" id="PTHR43177">
    <property type="entry name" value="PROTEIN NRFC"/>
    <property type="match status" value="1"/>
</dbReference>
<keyword evidence="7" id="KW-1185">Reference proteome</keyword>
<feature type="domain" description="4Fe-4S ferredoxin-type" evidence="5">
    <location>
        <begin position="89"/>
        <end position="118"/>
    </location>
</feature>
<keyword evidence="1" id="KW-0004">4Fe-4S</keyword>
<evidence type="ECO:0000313" key="7">
    <source>
        <dbReference type="Proteomes" id="UP000425916"/>
    </source>
</evidence>
<dbReference type="Gene3D" id="3.30.70.20">
    <property type="match status" value="2"/>
</dbReference>
<organism evidence="6 7">
    <name type="scientific">Neomoorella glycerini</name>
    <dbReference type="NCBI Taxonomy" id="55779"/>
    <lineage>
        <taxon>Bacteria</taxon>
        <taxon>Bacillati</taxon>
        <taxon>Bacillota</taxon>
        <taxon>Clostridia</taxon>
        <taxon>Neomoorellales</taxon>
        <taxon>Neomoorellaceae</taxon>
        <taxon>Neomoorella</taxon>
    </lineage>
</organism>
<proteinExistence type="predicted"/>
<evidence type="ECO:0000313" key="6">
    <source>
        <dbReference type="EMBL" id="QGP93489.1"/>
    </source>
</evidence>
<keyword evidence="6" id="KW-0560">Oxidoreductase</keyword>
<evidence type="ECO:0000256" key="4">
    <source>
        <dbReference type="ARBA" id="ARBA00023014"/>
    </source>
</evidence>
<dbReference type="GO" id="GO:0046872">
    <property type="term" value="F:metal ion binding"/>
    <property type="evidence" value="ECO:0007669"/>
    <property type="project" value="UniProtKB-KW"/>
</dbReference>
<evidence type="ECO:0000256" key="2">
    <source>
        <dbReference type="ARBA" id="ARBA00022723"/>
    </source>
</evidence>
<feature type="domain" description="4Fe-4S ferredoxin-type" evidence="5">
    <location>
        <begin position="55"/>
        <end position="88"/>
    </location>
</feature>
<dbReference type="InterPro" id="IPR017896">
    <property type="entry name" value="4Fe4S_Fe-S-bd"/>
</dbReference>
<dbReference type="SUPFAM" id="SSF54862">
    <property type="entry name" value="4Fe-4S ferredoxins"/>
    <property type="match status" value="1"/>
</dbReference>
<keyword evidence="3" id="KW-0408">Iron</keyword>
<dbReference type="GO" id="GO:0016491">
    <property type="term" value="F:oxidoreductase activity"/>
    <property type="evidence" value="ECO:0007669"/>
    <property type="project" value="UniProtKB-KW"/>
</dbReference>
<gene>
    <name evidence="6" type="primary">qrcC_3</name>
    <name evidence="6" type="ORF">MGLY_28990</name>
</gene>
<dbReference type="EMBL" id="CP046244">
    <property type="protein sequence ID" value="QGP93489.1"/>
    <property type="molecule type" value="Genomic_DNA"/>
</dbReference>
<dbReference type="PANTHER" id="PTHR43177:SF3">
    <property type="entry name" value="PROTEIN NRFC HOMOLOG"/>
    <property type="match status" value="1"/>
</dbReference>
<sequence length="218" mass="24450">MSERTTDQSPRWAMVIDLQKCLGCDTCTVSCKAENRTPPGVSYNVVLEEERGSFPRVTVTHLPRPCMQCDRPACAQVCPVGATYKMANGITAIDYDRCIGCRYCITACPYGARSFDFGEDYGQEMIGALAIQAPEYGIERGPRRKKKVPVGVTRKCHFCFHRLERGEEPACVETCLGDARYFGNLNDPESIVARLVTSPRAFRLKEELGTEPRVFYLR</sequence>
<dbReference type="EC" id="1.97.-.-" evidence="6"/>
<keyword evidence="2" id="KW-0479">Metal-binding</keyword>
<dbReference type="Pfam" id="PF13247">
    <property type="entry name" value="Fer4_11"/>
    <property type="match status" value="2"/>
</dbReference>
<dbReference type="InterPro" id="IPR050954">
    <property type="entry name" value="ET_IronSulfur_Cluster-Binding"/>
</dbReference>
<reference evidence="6 7" key="1">
    <citation type="submission" date="2019-11" db="EMBL/GenBank/DDBJ databases">
        <title>Genome sequence of Moorella glycerini DSM11254.</title>
        <authorList>
            <person name="Poehlein A."/>
            <person name="Boeer T."/>
            <person name="Daniel R."/>
        </authorList>
    </citation>
    <scope>NUCLEOTIDE SEQUENCE [LARGE SCALE GENOMIC DNA]</scope>
    <source>
        <strain evidence="6 7">DSM 11254</strain>
    </source>
</reference>
<evidence type="ECO:0000259" key="5">
    <source>
        <dbReference type="PROSITE" id="PS51379"/>
    </source>
</evidence>